<proteinExistence type="predicted"/>
<feature type="compositionally biased region" description="Polar residues" evidence="1">
    <location>
        <begin position="22"/>
        <end position="40"/>
    </location>
</feature>
<evidence type="ECO:0008006" key="4">
    <source>
        <dbReference type="Google" id="ProtNLM"/>
    </source>
</evidence>
<feature type="transmembrane region" description="Helical" evidence="2">
    <location>
        <begin position="88"/>
        <end position="107"/>
    </location>
</feature>
<protein>
    <recommendedName>
        <fullName evidence="4">Transmembrane protein 18</fullName>
    </recommendedName>
</protein>
<organism evidence="3">
    <name type="scientific">Proboscia inermis</name>
    <dbReference type="NCBI Taxonomy" id="420281"/>
    <lineage>
        <taxon>Eukaryota</taxon>
        <taxon>Sar</taxon>
        <taxon>Stramenopiles</taxon>
        <taxon>Ochrophyta</taxon>
        <taxon>Bacillariophyta</taxon>
        <taxon>Coscinodiscophyceae</taxon>
        <taxon>Rhizosoleniophycidae</taxon>
        <taxon>Rhizosoleniales</taxon>
        <taxon>Rhizosoleniaceae</taxon>
        <taxon>Proboscia</taxon>
    </lineage>
</organism>
<gene>
    <name evidence="3" type="ORF">PINE0816_LOCUS14235</name>
</gene>
<keyword evidence="2" id="KW-1133">Transmembrane helix</keyword>
<dbReference type="AlphaFoldDB" id="A0A7S0GGD8"/>
<feature type="region of interest" description="Disordered" evidence="1">
    <location>
        <begin position="22"/>
        <end position="49"/>
    </location>
</feature>
<evidence type="ECO:0000256" key="1">
    <source>
        <dbReference type="SAM" id="MobiDB-lite"/>
    </source>
</evidence>
<keyword evidence="2" id="KW-0812">Transmembrane</keyword>
<sequence length="225" mass="25423">MNRVIEAFERVSNHLEDGLNSILSAQGGPQSDPPGNSQQEDQQDYEGSPLDGITEEVLGGIFASQSGPQTFREHVDAFSSAITWNEPFIYSLVIFHLIMIVLMFIAVTTKHSRSLEFRVALFVFLAVLVRCSEAANTYLRENFEEYGITQNYFDAKGVFMMVMVCLPLLSVCFILLSSFLIEAKNLMITVKRMEIQSNYKKKSKASTKVKKNSNQKDKMRGKKIN</sequence>
<evidence type="ECO:0000256" key="2">
    <source>
        <dbReference type="SAM" id="Phobius"/>
    </source>
</evidence>
<dbReference type="Pfam" id="PF14770">
    <property type="entry name" value="TMEM18"/>
    <property type="match status" value="1"/>
</dbReference>
<feature type="transmembrane region" description="Helical" evidence="2">
    <location>
        <begin position="159"/>
        <end position="183"/>
    </location>
</feature>
<name>A0A7S0GGD8_9STRA</name>
<keyword evidence="2" id="KW-0472">Membrane</keyword>
<dbReference type="EMBL" id="HBEL01030505">
    <property type="protein sequence ID" value="CAD8418100.1"/>
    <property type="molecule type" value="Transcribed_RNA"/>
</dbReference>
<reference evidence="3" key="1">
    <citation type="submission" date="2021-01" db="EMBL/GenBank/DDBJ databases">
        <authorList>
            <person name="Corre E."/>
            <person name="Pelletier E."/>
            <person name="Niang G."/>
            <person name="Scheremetjew M."/>
            <person name="Finn R."/>
            <person name="Kale V."/>
            <person name="Holt S."/>
            <person name="Cochrane G."/>
            <person name="Meng A."/>
            <person name="Brown T."/>
            <person name="Cohen L."/>
        </authorList>
    </citation>
    <scope>NUCLEOTIDE SEQUENCE</scope>
    <source>
        <strain evidence="3">CCAP1064/1</strain>
    </source>
</reference>
<dbReference type="InterPro" id="IPR026721">
    <property type="entry name" value="TMEM18"/>
</dbReference>
<accession>A0A7S0GGD8</accession>
<evidence type="ECO:0000313" key="3">
    <source>
        <dbReference type="EMBL" id="CAD8418100.1"/>
    </source>
</evidence>
<feature type="region of interest" description="Disordered" evidence="1">
    <location>
        <begin position="201"/>
        <end position="225"/>
    </location>
</feature>